<protein>
    <submittedName>
        <fullName evidence="2">Amidase</fullName>
    </submittedName>
</protein>
<dbReference type="PANTHER" id="PTHR11895:SF176">
    <property type="entry name" value="AMIDASE AMID-RELATED"/>
    <property type="match status" value="1"/>
</dbReference>
<dbReference type="InterPro" id="IPR000120">
    <property type="entry name" value="Amidase"/>
</dbReference>
<evidence type="ECO:0000313" key="2">
    <source>
        <dbReference type="EMBL" id="MBO1074622.1"/>
    </source>
</evidence>
<dbReference type="InterPro" id="IPR036928">
    <property type="entry name" value="AS_sf"/>
</dbReference>
<feature type="domain" description="Amidase" evidence="1">
    <location>
        <begin position="25"/>
        <end position="428"/>
    </location>
</feature>
<dbReference type="PANTHER" id="PTHR11895">
    <property type="entry name" value="TRANSAMIDASE"/>
    <property type="match status" value="1"/>
</dbReference>
<organism evidence="2 3">
    <name type="scientific">Roseomonas marmotae</name>
    <dbReference type="NCBI Taxonomy" id="2768161"/>
    <lineage>
        <taxon>Bacteria</taxon>
        <taxon>Pseudomonadati</taxon>
        <taxon>Pseudomonadota</taxon>
        <taxon>Alphaproteobacteria</taxon>
        <taxon>Acetobacterales</taxon>
        <taxon>Roseomonadaceae</taxon>
        <taxon>Roseomonas</taxon>
    </lineage>
</organism>
<gene>
    <name evidence="2" type="ORF">IAI60_08370</name>
</gene>
<evidence type="ECO:0000313" key="3">
    <source>
        <dbReference type="Proteomes" id="UP001518990"/>
    </source>
</evidence>
<dbReference type="Proteomes" id="UP001518990">
    <property type="component" value="Unassembled WGS sequence"/>
</dbReference>
<dbReference type="SUPFAM" id="SSF75304">
    <property type="entry name" value="Amidase signature (AS) enzymes"/>
    <property type="match status" value="1"/>
</dbReference>
<sequence>MSQAPPTIAELGFQIRSGSATSFSLVEACLERAQAQDGLNAFVHLCSEDALNRAREADREISAGRVIGPLHGIPYAVKDTYDVAGLPTRAGSRLTDSAPARANAALVERLERAGAIILGKLNTWEYGTGNGGEYFDLPFPPARNPWDPARFTGGSSTGCGVAVAAGMVPFSLGSDTTGSIRLPAAATGTAGMIATPGALSLDGILPNCWSLDSPGILAWTAEDVSLVLQALTGGMKDDRKKPYSVGVLHGGDSGMPAPHPELQTAFAAAVDLLRAQDVQVTDIELPFSIDACFQATRMIGPAETGSLHEKELRERPGEMGRALRDKMLGGHTIRAVDYLAALRFRTVVQESIEALIAPFDAIVTYGTLGLPPVLGREPEMTRYTTDTFLTPFNLSGHPAMTQCIGFSADGLPLNWQIVGKRHDEPRMLGLAERYERATPWRMRRPGA</sequence>
<accession>A0ABS3KB03</accession>
<comment type="caution">
    <text evidence="2">The sequence shown here is derived from an EMBL/GenBank/DDBJ whole genome shotgun (WGS) entry which is preliminary data.</text>
</comment>
<evidence type="ECO:0000259" key="1">
    <source>
        <dbReference type="Pfam" id="PF01425"/>
    </source>
</evidence>
<dbReference type="EMBL" id="JACTNF010000006">
    <property type="protein sequence ID" value="MBO1074622.1"/>
    <property type="molecule type" value="Genomic_DNA"/>
</dbReference>
<reference evidence="2 3" key="1">
    <citation type="submission" date="2020-09" db="EMBL/GenBank/DDBJ databases">
        <title>Roseomonas.</title>
        <authorList>
            <person name="Zhu W."/>
        </authorList>
    </citation>
    <scope>NUCLEOTIDE SEQUENCE [LARGE SCALE GENOMIC DNA]</scope>
    <source>
        <strain evidence="2 3">1311</strain>
    </source>
</reference>
<dbReference type="InterPro" id="IPR023631">
    <property type="entry name" value="Amidase_dom"/>
</dbReference>
<dbReference type="RefSeq" id="WP_207446277.1">
    <property type="nucleotide sequence ID" value="NZ_CP061094.1"/>
</dbReference>
<keyword evidence="3" id="KW-1185">Reference proteome</keyword>
<proteinExistence type="predicted"/>
<dbReference type="Gene3D" id="3.90.1300.10">
    <property type="entry name" value="Amidase signature (AS) domain"/>
    <property type="match status" value="1"/>
</dbReference>
<name>A0ABS3KB03_9PROT</name>
<dbReference type="Pfam" id="PF01425">
    <property type="entry name" value="Amidase"/>
    <property type="match status" value="1"/>
</dbReference>